<dbReference type="InterPro" id="IPR011011">
    <property type="entry name" value="Znf_FYVE_PHD"/>
</dbReference>
<evidence type="ECO:0000256" key="1">
    <source>
        <dbReference type="ARBA" id="ARBA00022723"/>
    </source>
</evidence>
<keyword evidence="1" id="KW-0479">Metal-binding</keyword>
<evidence type="ECO:0000259" key="6">
    <source>
        <dbReference type="PROSITE" id="PS50178"/>
    </source>
</evidence>
<dbReference type="InterPro" id="IPR052727">
    <property type="entry name" value="Rab4/Rab5_effector"/>
</dbReference>
<feature type="region of interest" description="Disordered" evidence="5">
    <location>
        <begin position="495"/>
        <end position="540"/>
    </location>
</feature>
<protein>
    <recommendedName>
        <fullName evidence="6">FYVE-type domain-containing protein</fullName>
    </recommendedName>
</protein>
<dbReference type="PANTHER" id="PTHR13510">
    <property type="entry name" value="FYVE-FINGER-CONTAINING RAB5 EFFECTOR PROTEIN RABENOSYN-5-RELATED"/>
    <property type="match status" value="1"/>
</dbReference>
<name>A0A1V9ZFD9_9STRA</name>
<dbReference type="PANTHER" id="PTHR13510:SF44">
    <property type="entry name" value="RABENOSYN-5"/>
    <property type="match status" value="1"/>
</dbReference>
<feature type="domain" description="FYVE-type" evidence="6">
    <location>
        <begin position="266"/>
        <end position="321"/>
    </location>
</feature>
<evidence type="ECO:0000313" key="8">
    <source>
        <dbReference type="Proteomes" id="UP000243217"/>
    </source>
</evidence>
<evidence type="ECO:0000256" key="2">
    <source>
        <dbReference type="ARBA" id="ARBA00022771"/>
    </source>
</evidence>
<dbReference type="InterPro" id="IPR017455">
    <property type="entry name" value="Znf_FYVE-rel"/>
</dbReference>
<keyword evidence="3" id="KW-0862">Zinc</keyword>
<dbReference type="SMART" id="SM00064">
    <property type="entry name" value="FYVE"/>
    <property type="match status" value="1"/>
</dbReference>
<feature type="compositionally biased region" description="Basic and acidic residues" evidence="5">
    <location>
        <begin position="767"/>
        <end position="778"/>
    </location>
</feature>
<comment type="caution">
    <text evidence="7">The sequence shown here is derived from an EMBL/GenBank/DDBJ whole genome shotgun (WGS) entry which is preliminary data.</text>
</comment>
<feature type="region of interest" description="Disordered" evidence="5">
    <location>
        <begin position="576"/>
        <end position="619"/>
    </location>
</feature>
<keyword evidence="8" id="KW-1185">Reference proteome</keyword>
<dbReference type="InterPro" id="IPR000306">
    <property type="entry name" value="Znf_FYVE"/>
</dbReference>
<feature type="region of interest" description="Disordered" evidence="5">
    <location>
        <begin position="445"/>
        <end position="478"/>
    </location>
</feature>
<feature type="compositionally biased region" description="Polar residues" evidence="5">
    <location>
        <begin position="529"/>
        <end position="540"/>
    </location>
</feature>
<sequence>MTAFPLPPNFFRCPELSADEKDYMINLAQKSLIDLVHHSRLEGGPIKWTLDSDEEGLQIYMGHDPTGVGSEMTFLCSTTEVMATFDEAASLFRSDTTELFREYIHNFGKDMLDAQSLYTLTLPTQENPRHYIGVKWMVLETPQGIMKNRDWCYLECQDDFVINGKRGWARSLNSIKLPCCPDLQNSLGLIRASFYRTGFVFLETERPGYLRVVHAVQMDLKGKVPKFIVRMGARRRARSIGDIDHFLREKRLSGEVFLEKTQLVALSARSKCFLCSKKFGAFTKKKSCRKCGEVVCSSCSKYWDINVNGLGRSMIRVCSACSVGTFNKGLPPLMSALTDNLSEQDSVEYGKRVVSHHSHQTPKMSRAFTVRKSGHEEFSMNIASKPQSIERSNNYEPEPEPPIVAANRQLLIGSRAIKQEQPFEPAAAPLNRAVRYSKRQNDIYRPPQEELPHSENGSHNGAGNQRAQDASYHSENESFDPRRYLEQNPRYQNQEPHYQERPSQYQDQPPRYQQDPRYNQPRQQDSRYMDSSFNDPRYINDNSRFYQKDKFYEQQNPYQQLRHVNEVNEFNVPQMYSQERESHRPQYPEDRYRPPQQEPYQQSNSSDRDDDPSFSSRAFAPLNPQTLAAFTAQGSAKPAGEFMVDPYYNPRRQPPRHKYEDDYYRYEQPQPRYYEDYRRPVPRRMNEYSYQNDDYRNGAYRNDDYRNDEYRNGGNGYRYNPFDDYQYDNRHEGYNRYEQPPRRPPPQYNEPNLNHEQPNQNQPPPNPKEDAKQEKIQEDDLNALAEQMNALGLHLDPKKMTPQQLQALFTQLQKLNLDEPAKQG</sequence>
<dbReference type="InterPro" id="IPR023393">
    <property type="entry name" value="START-like_dom_sf"/>
</dbReference>
<feature type="region of interest" description="Disordered" evidence="5">
    <location>
        <begin position="640"/>
        <end position="797"/>
    </location>
</feature>
<evidence type="ECO:0000256" key="3">
    <source>
        <dbReference type="ARBA" id="ARBA00022833"/>
    </source>
</evidence>
<dbReference type="Gene3D" id="3.30.40.10">
    <property type="entry name" value="Zinc/RING finger domain, C3HC4 (zinc finger)"/>
    <property type="match status" value="1"/>
</dbReference>
<organism evidence="7 8">
    <name type="scientific">Thraustotheca clavata</name>
    <dbReference type="NCBI Taxonomy" id="74557"/>
    <lineage>
        <taxon>Eukaryota</taxon>
        <taxon>Sar</taxon>
        <taxon>Stramenopiles</taxon>
        <taxon>Oomycota</taxon>
        <taxon>Saprolegniomycetes</taxon>
        <taxon>Saprolegniales</taxon>
        <taxon>Achlyaceae</taxon>
        <taxon>Thraustotheca</taxon>
    </lineage>
</organism>
<dbReference type="AlphaFoldDB" id="A0A1V9ZFD9"/>
<proteinExistence type="predicted"/>
<keyword evidence="2 4" id="KW-0863">Zinc-finger</keyword>
<dbReference type="Proteomes" id="UP000243217">
    <property type="component" value="Unassembled WGS sequence"/>
</dbReference>
<feature type="compositionally biased region" description="Polar residues" evidence="5">
    <location>
        <begin position="382"/>
        <end position="395"/>
    </location>
</feature>
<evidence type="ECO:0000256" key="5">
    <source>
        <dbReference type="SAM" id="MobiDB-lite"/>
    </source>
</evidence>
<dbReference type="PROSITE" id="PS50178">
    <property type="entry name" value="ZF_FYVE"/>
    <property type="match status" value="1"/>
</dbReference>
<dbReference type="OrthoDB" id="5403181at2759"/>
<dbReference type="SUPFAM" id="SSF57903">
    <property type="entry name" value="FYVE/PHD zinc finger"/>
    <property type="match status" value="1"/>
</dbReference>
<feature type="region of interest" description="Disordered" evidence="5">
    <location>
        <begin position="382"/>
        <end position="401"/>
    </location>
</feature>
<reference evidence="7 8" key="1">
    <citation type="journal article" date="2014" name="Genome Biol. Evol.">
        <title>The secreted proteins of Achlya hypogyna and Thraustotheca clavata identify the ancestral oomycete secretome and reveal gene acquisitions by horizontal gene transfer.</title>
        <authorList>
            <person name="Misner I."/>
            <person name="Blouin N."/>
            <person name="Leonard G."/>
            <person name="Richards T.A."/>
            <person name="Lane C.E."/>
        </authorList>
    </citation>
    <scope>NUCLEOTIDE SEQUENCE [LARGE SCALE GENOMIC DNA]</scope>
    <source>
        <strain evidence="7 8">ATCC 34112</strain>
    </source>
</reference>
<feature type="compositionally biased region" description="Low complexity" evidence="5">
    <location>
        <begin position="749"/>
        <end position="760"/>
    </location>
</feature>
<dbReference type="SUPFAM" id="SSF55961">
    <property type="entry name" value="Bet v1-like"/>
    <property type="match status" value="1"/>
</dbReference>
<accession>A0A1V9ZFD9</accession>
<dbReference type="CDD" id="cd15745">
    <property type="entry name" value="FYVE_RUFY4"/>
    <property type="match status" value="1"/>
</dbReference>
<feature type="compositionally biased region" description="Low complexity" evidence="5">
    <location>
        <begin position="594"/>
        <end position="605"/>
    </location>
</feature>
<dbReference type="GO" id="GO:0008270">
    <property type="term" value="F:zinc ion binding"/>
    <property type="evidence" value="ECO:0007669"/>
    <property type="project" value="UniProtKB-KW"/>
</dbReference>
<gene>
    <name evidence="7" type="ORF">THRCLA_07227</name>
</gene>
<feature type="compositionally biased region" description="Basic and acidic residues" evidence="5">
    <location>
        <begin position="693"/>
        <end position="711"/>
    </location>
</feature>
<feature type="compositionally biased region" description="Polar residues" evidence="5">
    <location>
        <begin position="455"/>
        <end position="471"/>
    </location>
</feature>
<dbReference type="InterPro" id="IPR013083">
    <property type="entry name" value="Znf_RING/FYVE/PHD"/>
</dbReference>
<dbReference type="EMBL" id="JNBS01001960">
    <property type="protein sequence ID" value="OQR96611.1"/>
    <property type="molecule type" value="Genomic_DNA"/>
</dbReference>
<feature type="compositionally biased region" description="Low complexity" evidence="5">
    <location>
        <begin position="504"/>
        <end position="523"/>
    </location>
</feature>
<evidence type="ECO:0000256" key="4">
    <source>
        <dbReference type="PROSITE-ProRule" id="PRU00091"/>
    </source>
</evidence>
<dbReference type="Pfam" id="PF01363">
    <property type="entry name" value="FYVE"/>
    <property type="match status" value="1"/>
</dbReference>
<dbReference type="STRING" id="74557.A0A1V9ZFD9"/>
<dbReference type="Gene3D" id="3.30.530.20">
    <property type="match status" value="1"/>
</dbReference>
<feature type="compositionally biased region" description="Basic and acidic residues" evidence="5">
    <location>
        <begin position="727"/>
        <end position="741"/>
    </location>
</feature>
<feature type="compositionally biased region" description="Basic and acidic residues" evidence="5">
    <location>
        <begin position="578"/>
        <end position="593"/>
    </location>
</feature>
<evidence type="ECO:0000313" key="7">
    <source>
        <dbReference type="EMBL" id="OQR96611.1"/>
    </source>
</evidence>